<accession>A0AAV6G901</accession>
<dbReference type="Proteomes" id="UP000823561">
    <property type="component" value="Chromosome 13"/>
</dbReference>
<feature type="compositionally biased region" description="Basic residues" evidence="1">
    <location>
        <begin position="43"/>
        <end position="58"/>
    </location>
</feature>
<evidence type="ECO:0000313" key="2">
    <source>
        <dbReference type="EMBL" id="KAG5271074.1"/>
    </source>
</evidence>
<feature type="compositionally biased region" description="Basic and acidic residues" evidence="1">
    <location>
        <begin position="1"/>
        <end position="13"/>
    </location>
</feature>
<dbReference type="AlphaFoldDB" id="A0AAV6G901"/>
<feature type="region of interest" description="Disordered" evidence="1">
    <location>
        <begin position="1"/>
        <end position="71"/>
    </location>
</feature>
<evidence type="ECO:0000256" key="1">
    <source>
        <dbReference type="SAM" id="MobiDB-lite"/>
    </source>
</evidence>
<proteinExistence type="predicted"/>
<keyword evidence="3" id="KW-1185">Reference proteome</keyword>
<organism evidence="2 3">
    <name type="scientific">Alosa alosa</name>
    <name type="common">allis shad</name>
    <dbReference type="NCBI Taxonomy" id="278164"/>
    <lineage>
        <taxon>Eukaryota</taxon>
        <taxon>Metazoa</taxon>
        <taxon>Chordata</taxon>
        <taxon>Craniata</taxon>
        <taxon>Vertebrata</taxon>
        <taxon>Euteleostomi</taxon>
        <taxon>Actinopterygii</taxon>
        <taxon>Neopterygii</taxon>
        <taxon>Teleostei</taxon>
        <taxon>Clupei</taxon>
        <taxon>Clupeiformes</taxon>
        <taxon>Clupeoidei</taxon>
        <taxon>Clupeidae</taxon>
        <taxon>Alosa</taxon>
    </lineage>
</organism>
<sequence>MLPCSKKDKKEVAGGEVNNDIVVEMKSGEKGNEESELLNKSAQRPKGHQRGHSNRTKGHSASQISVSGPHYQSDIKVSDALTIISQVAGRSGRSHE</sequence>
<reference evidence="2" key="1">
    <citation type="submission" date="2020-10" db="EMBL/GenBank/DDBJ databases">
        <title>Chromosome-scale genome assembly of the Allis shad, Alosa alosa.</title>
        <authorList>
            <person name="Margot Z."/>
            <person name="Christophe K."/>
            <person name="Cabau C."/>
            <person name="Louis A."/>
            <person name="Berthelot C."/>
            <person name="Parey E."/>
            <person name="Roest Crollius H."/>
            <person name="Montfort J."/>
            <person name="Robinson-Rechavi M."/>
            <person name="Bucao C."/>
            <person name="Bouchez O."/>
            <person name="Gislard M."/>
            <person name="Lluch J."/>
            <person name="Milhes M."/>
            <person name="Lampietro C."/>
            <person name="Lopez Roques C."/>
            <person name="Donnadieu C."/>
            <person name="Braasch I."/>
            <person name="Desvignes T."/>
            <person name="Postlethwait J."/>
            <person name="Bobe J."/>
            <person name="Guiguen Y."/>
        </authorList>
    </citation>
    <scope>NUCLEOTIDE SEQUENCE</scope>
    <source>
        <strain evidence="2">M-15738</strain>
        <tissue evidence="2">Blood</tissue>
    </source>
</reference>
<protein>
    <submittedName>
        <fullName evidence="2">Uncharacterized protein</fullName>
    </submittedName>
</protein>
<evidence type="ECO:0000313" key="3">
    <source>
        <dbReference type="Proteomes" id="UP000823561"/>
    </source>
</evidence>
<comment type="caution">
    <text evidence="2">The sequence shown here is derived from an EMBL/GenBank/DDBJ whole genome shotgun (WGS) entry which is preliminary data.</text>
</comment>
<name>A0AAV6G901_9TELE</name>
<dbReference type="EMBL" id="JADWDJ010000013">
    <property type="protein sequence ID" value="KAG5271074.1"/>
    <property type="molecule type" value="Genomic_DNA"/>
</dbReference>
<gene>
    <name evidence="2" type="ORF">AALO_G00175590</name>
</gene>